<proteinExistence type="predicted"/>
<organism evidence="1">
    <name type="scientific">Metalysinibacillus saudimassiliensis</name>
    <dbReference type="NCBI Taxonomy" id="1461583"/>
    <lineage>
        <taxon>Bacteria</taxon>
        <taxon>Bacillati</taxon>
        <taxon>Bacillota</taxon>
        <taxon>Bacilli</taxon>
        <taxon>Bacillales</taxon>
        <taxon>Caryophanaceae</taxon>
        <taxon>Metalysinibacillus</taxon>
    </lineage>
</organism>
<protein>
    <submittedName>
        <fullName evidence="1">Uncharacterized protein</fullName>
    </submittedName>
</protein>
<accession>A0A078M2R6</accession>
<dbReference type="AlphaFoldDB" id="A0A078M2R6"/>
<gene>
    <name evidence="1" type="ORF">BN1050_00991</name>
</gene>
<reference evidence="1" key="1">
    <citation type="submission" date="2014-07" db="EMBL/GenBank/DDBJ databases">
        <authorList>
            <person name="Urmite Genomes Urmite Genomes"/>
        </authorList>
    </citation>
    <scope>NUCLEOTIDE SEQUENCE</scope>
    <source>
        <strain evidence="1">13S34_air</strain>
    </source>
</reference>
<sequence>MLTLMRYYSSVQQREKIEEVYQRASEYVRGTLGVDMCDSIEEMYCYYLLMTPKKLQLINDDGCSFIFLSFL</sequence>
<name>A0A078M2R6_9BACL</name>
<dbReference type="EMBL" id="LN483074">
    <property type="protein sequence ID" value="CEA01683.1"/>
    <property type="molecule type" value="Genomic_DNA"/>
</dbReference>
<evidence type="ECO:0000313" key="1">
    <source>
        <dbReference type="EMBL" id="CEA01683.1"/>
    </source>
</evidence>
<dbReference type="HOGENOM" id="CLU_2735203_0_0_9"/>